<keyword evidence="1" id="KW-0812">Transmembrane</keyword>
<reference evidence="2" key="1">
    <citation type="submission" date="2015-05" db="EMBL/GenBank/DDBJ databases">
        <authorList>
            <person name="Wang D.B."/>
            <person name="Wang M."/>
        </authorList>
    </citation>
    <scope>NUCLEOTIDE SEQUENCE [LARGE SCALE GENOMIC DNA]</scope>
    <source>
        <strain evidence="2">M72</strain>
    </source>
</reference>
<evidence type="ECO:0000313" key="4">
    <source>
        <dbReference type="EMBL" id="MTR80671.1"/>
    </source>
</evidence>
<dbReference type="Proteomes" id="UP000049979">
    <property type="component" value="Unassembled WGS sequence"/>
</dbReference>
<proteinExistence type="predicted"/>
<evidence type="ECO:0000313" key="2">
    <source>
        <dbReference type="EMBL" id="CRL40480.1"/>
    </source>
</evidence>
<evidence type="ECO:0000313" key="6">
    <source>
        <dbReference type="Proteomes" id="UP000095495"/>
    </source>
</evidence>
<dbReference type="STRING" id="301302.ERS852420_02070"/>
<dbReference type="EMBL" id="CYXV01000008">
    <property type="protein sequence ID" value="CUN00293.1"/>
    <property type="molecule type" value="Genomic_DNA"/>
</dbReference>
<dbReference type="Proteomes" id="UP000095495">
    <property type="component" value="Unassembled WGS sequence"/>
</dbReference>
<protein>
    <submittedName>
        <fullName evidence="2">Uncharacterized protein</fullName>
    </submittedName>
</protein>
<evidence type="ECO:0000313" key="5">
    <source>
        <dbReference type="Proteomes" id="UP000049979"/>
    </source>
</evidence>
<sequence>MNKALFTFIKIAFVIMLILLILYGTVHLCRTCYDYGYRFFAEKQMVPDTQDVESTEAQ</sequence>
<evidence type="ECO:0000256" key="1">
    <source>
        <dbReference type="SAM" id="Phobius"/>
    </source>
</evidence>
<accession>A0A0M6WS28</accession>
<dbReference type="GeneID" id="99747597"/>
<evidence type="ECO:0000313" key="7">
    <source>
        <dbReference type="Proteomes" id="UP000446657"/>
    </source>
</evidence>
<dbReference type="Proteomes" id="UP000446657">
    <property type="component" value="Unassembled WGS sequence"/>
</dbReference>
<reference evidence="5" key="2">
    <citation type="submission" date="2015-05" db="EMBL/GenBank/DDBJ databases">
        <authorList>
            <consortium name="Pathogen Informatics"/>
        </authorList>
    </citation>
    <scope>NUCLEOTIDE SEQUENCE [LARGE SCALE GENOMIC DNA]</scope>
    <source>
        <strain evidence="3 6">2789STDY5608863</strain>
        <strain evidence="5">M72</strain>
    </source>
</reference>
<keyword evidence="5" id="KW-1185">Reference proteome</keyword>
<name>A0A0M6WS28_9FIRM</name>
<gene>
    <name evidence="3" type="ORF">ERS852420_02070</name>
    <name evidence="4" type="ORF">GMD30_02890</name>
    <name evidence="2" type="ORF">M72_09651</name>
</gene>
<organism evidence="2 5">
    <name type="scientific">Roseburia faecis</name>
    <dbReference type="NCBI Taxonomy" id="301302"/>
    <lineage>
        <taxon>Bacteria</taxon>
        <taxon>Bacillati</taxon>
        <taxon>Bacillota</taxon>
        <taxon>Clostridia</taxon>
        <taxon>Lachnospirales</taxon>
        <taxon>Lachnospiraceae</taxon>
        <taxon>Roseburia</taxon>
    </lineage>
</organism>
<dbReference type="AlphaFoldDB" id="A0A0M6WS28"/>
<reference evidence="4 7" key="3">
    <citation type="journal article" date="2019" name="Nat. Med.">
        <title>A library of human gut bacterial isolates paired with longitudinal multiomics data enables mechanistic microbiome research.</title>
        <authorList>
            <person name="Poyet M."/>
            <person name="Groussin M."/>
            <person name="Gibbons S.M."/>
            <person name="Avila-Pacheco J."/>
            <person name="Jiang X."/>
            <person name="Kearney S.M."/>
            <person name="Perrotta A.R."/>
            <person name="Berdy B."/>
            <person name="Zhao S."/>
            <person name="Lieberman T.D."/>
            <person name="Swanson P.K."/>
            <person name="Smith M."/>
            <person name="Roesemann S."/>
            <person name="Alexander J.E."/>
            <person name="Rich S.A."/>
            <person name="Livny J."/>
            <person name="Vlamakis H."/>
            <person name="Clish C."/>
            <person name="Bullock K."/>
            <person name="Deik A."/>
            <person name="Scott J."/>
            <person name="Pierce K.A."/>
            <person name="Xavier R.J."/>
            <person name="Alm E.J."/>
        </authorList>
    </citation>
    <scope>NUCLEOTIDE SEQUENCE [LARGE SCALE GENOMIC DNA]</scope>
    <source>
        <strain evidence="4 7">BIOML-A1</strain>
    </source>
</reference>
<keyword evidence="1" id="KW-1133">Transmembrane helix</keyword>
<dbReference type="EMBL" id="CVRR01000033">
    <property type="protein sequence ID" value="CRL40480.1"/>
    <property type="molecule type" value="Genomic_DNA"/>
</dbReference>
<feature type="transmembrane region" description="Helical" evidence="1">
    <location>
        <begin position="6"/>
        <end position="29"/>
    </location>
</feature>
<evidence type="ECO:0000313" key="3">
    <source>
        <dbReference type="EMBL" id="CUN00293.1"/>
    </source>
</evidence>
<dbReference type="EMBL" id="WNAL01000004">
    <property type="protein sequence ID" value="MTR80671.1"/>
    <property type="molecule type" value="Genomic_DNA"/>
</dbReference>
<dbReference type="RefSeq" id="WP_022046439.1">
    <property type="nucleotide sequence ID" value="NZ_CP173697.1"/>
</dbReference>
<keyword evidence="1" id="KW-0472">Membrane</keyword>